<dbReference type="GO" id="GO:0097367">
    <property type="term" value="F:carbohydrate derivative binding"/>
    <property type="evidence" value="ECO:0007669"/>
    <property type="project" value="InterPro"/>
</dbReference>
<dbReference type="Gene3D" id="1.10.10.10">
    <property type="entry name" value="Winged helix-like DNA-binding domain superfamily/Winged helix DNA-binding domain"/>
    <property type="match status" value="1"/>
</dbReference>
<feature type="domain" description="HTH rpiR-type" evidence="4">
    <location>
        <begin position="1"/>
        <end position="76"/>
    </location>
</feature>
<feature type="domain" description="SIS" evidence="5">
    <location>
        <begin position="111"/>
        <end position="253"/>
    </location>
</feature>
<proteinExistence type="predicted"/>
<dbReference type="InterPro" id="IPR009057">
    <property type="entry name" value="Homeodomain-like_sf"/>
</dbReference>
<gene>
    <name evidence="6" type="ORF">NSA47_04550</name>
</gene>
<dbReference type="EMBL" id="JANKAS010000003">
    <property type="protein sequence ID" value="MCR1898258.1"/>
    <property type="molecule type" value="Genomic_DNA"/>
</dbReference>
<dbReference type="InterPro" id="IPR046348">
    <property type="entry name" value="SIS_dom_sf"/>
</dbReference>
<keyword evidence="3" id="KW-0804">Transcription</keyword>
<dbReference type="PROSITE" id="PS51071">
    <property type="entry name" value="HTH_RPIR"/>
    <property type="match status" value="1"/>
</dbReference>
<evidence type="ECO:0000313" key="6">
    <source>
        <dbReference type="EMBL" id="MCR1898258.1"/>
    </source>
</evidence>
<reference evidence="6" key="1">
    <citation type="submission" date="2022-07" db="EMBL/GenBank/DDBJ databases">
        <title>Enhanced cultured diversity of the mouse gut microbiota enables custom-made synthetic communities.</title>
        <authorList>
            <person name="Afrizal A."/>
        </authorList>
    </citation>
    <scope>NUCLEOTIDE SEQUENCE</scope>
    <source>
        <strain evidence="6">DSM 28593</strain>
    </source>
</reference>
<dbReference type="Proteomes" id="UP001205748">
    <property type="component" value="Unassembled WGS sequence"/>
</dbReference>
<dbReference type="InterPro" id="IPR035472">
    <property type="entry name" value="RpiR-like_SIS"/>
</dbReference>
<evidence type="ECO:0000256" key="2">
    <source>
        <dbReference type="ARBA" id="ARBA00023125"/>
    </source>
</evidence>
<dbReference type="CDD" id="cd05013">
    <property type="entry name" value="SIS_RpiR"/>
    <property type="match status" value="1"/>
</dbReference>
<keyword evidence="1" id="KW-0805">Transcription regulation</keyword>
<comment type="caution">
    <text evidence="6">The sequence shown here is derived from an EMBL/GenBank/DDBJ whole genome shotgun (WGS) entry which is preliminary data.</text>
</comment>
<dbReference type="RefSeq" id="WP_257529734.1">
    <property type="nucleotide sequence ID" value="NZ_JANKAS010000003.1"/>
</dbReference>
<sequence>MDLSRLTENYEELTDLEKKIIEFLMKNPKEILHLTANELAERMYVSKTSIINLSKKLGFDGYSELRYYFKQHIQNKEKSIQDFSYDDILSSIHDEVSKTLSLQREDNVKSIANRLLKSKVVYIMARGASKPIGNLLSSRLAMLGVRSIFIDDQNLIGALGDSLTPDETLLTISLSGETEIIKNIAKRARAKGIDVIALVAFSNNSLQRIANHKMYCFAHQVETKYNDLISRVGLHALVQILISYINMQRGVML</sequence>
<organism evidence="6 7">
    <name type="scientific">Irregularibacter muris</name>
    <dbReference type="NCBI Taxonomy" id="1796619"/>
    <lineage>
        <taxon>Bacteria</taxon>
        <taxon>Bacillati</taxon>
        <taxon>Bacillota</taxon>
        <taxon>Clostridia</taxon>
        <taxon>Eubacteriales</taxon>
        <taxon>Eubacteriaceae</taxon>
        <taxon>Irregularibacter</taxon>
    </lineage>
</organism>
<evidence type="ECO:0000259" key="4">
    <source>
        <dbReference type="PROSITE" id="PS51071"/>
    </source>
</evidence>
<protein>
    <submittedName>
        <fullName evidence="6">MurR/RpiR family transcriptional regulator</fullName>
    </submittedName>
</protein>
<dbReference type="Pfam" id="PF01380">
    <property type="entry name" value="SIS"/>
    <property type="match status" value="1"/>
</dbReference>
<keyword evidence="7" id="KW-1185">Reference proteome</keyword>
<dbReference type="GO" id="GO:1901135">
    <property type="term" value="P:carbohydrate derivative metabolic process"/>
    <property type="evidence" value="ECO:0007669"/>
    <property type="project" value="InterPro"/>
</dbReference>
<dbReference type="InterPro" id="IPR001347">
    <property type="entry name" value="SIS_dom"/>
</dbReference>
<dbReference type="SUPFAM" id="SSF46689">
    <property type="entry name" value="Homeodomain-like"/>
    <property type="match status" value="1"/>
</dbReference>
<evidence type="ECO:0000256" key="1">
    <source>
        <dbReference type="ARBA" id="ARBA00023015"/>
    </source>
</evidence>
<dbReference type="GO" id="GO:0003677">
    <property type="term" value="F:DNA binding"/>
    <property type="evidence" value="ECO:0007669"/>
    <property type="project" value="UniProtKB-KW"/>
</dbReference>
<dbReference type="GO" id="GO:0003700">
    <property type="term" value="F:DNA-binding transcription factor activity"/>
    <property type="evidence" value="ECO:0007669"/>
    <property type="project" value="InterPro"/>
</dbReference>
<dbReference type="PANTHER" id="PTHR30514">
    <property type="entry name" value="GLUCOKINASE"/>
    <property type="match status" value="1"/>
</dbReference>
<dbReference type="Gene3D" id="3.40.50.10490">
    <property type="entry name" value="Glucose-6-phosphate isomerase like protein, domain 1"/>
    <property type="match status" value="1"/>
</dbReference>
<dbReference type="AlphaFoldDB" id="A0AAE3HFN3"/>
<name>A0AAE3HFN3_9FIRM</name>
<dbReference type="InterPro" id="IPR047640">
    <property type="entry name" value="RpiR-like"/>
</dbReference>
<evidence type="ECO:0000256" key="3">
    <source>
        <dbReference type="ARBA" id="ARBA00023163"/>
    </source>
</evidence>
<dbReference type="PROSITE" id="PS51464">
    <property type="entry name" value="SIS"/>
    <property type="match status" value="1"/>
</dbReference>
<evidence type="ECO:0000313" key="7">
    <source>
        <dbReference type="Proteomes" id="UP001205748"/>
    </source>
</evidence>
<evidence type="ECO:0000259" key="5">
    <source>
        <dbReference type="PROSITE" id="PS51464"/>
    </source>
</evidence>
<dbReference type="Pfam" id="PF01418">
    <property type="entry name" value="HTH_6"/>
    <property type="match status" value="1"/>
</dbReference>
<dbReference type="InterPro" id="IPR036388">
    <property type="entry name" value="WH-like_DNA-bd_sf"/>
</dbReference>
<dbReference type="SUPFAM" id="SSF53697">
    <property type="entry name" value="SIS domain"/>
    <property type="match status" value="1"/>
</dbReference>
<dbReference type="PANTHER" id="PTHR30514:SF1">
    <property type="entry name" value="HTH-TYPE TRANSCRIPTIONAL REGULATOR HEXR-RELATED"/>
    <property type="match status" value="1"/>
</dbReference>
<dbReference type="InterPro" id="IPR000281">
    <property type="entry name" value="HTH_RpiR"/>
</dbReference>
<accession>A0AAE3HFN3</accession>
<keyword evidence="2" id="KW-0238">DNA-binding</keyword>